<organism evidence="1 2">
    <name type="scientific">Atta colombica</name>
    <dbReference type="NCBI Taxonomy" id="520822"/>
    <lineage>
        <taxon>Eukaryota</taxon>
        <taxon>Metazoa</taxon>
        <taxon>Ecdysozoa</taxon>
        <taxon>Arthropoda</taxon>
        <taxon>Hexapoda</taxon>
        <taxon>Insecta</taxon>
        <taxon>Pterygota</taxon>
        <taxon>Neoptera</taxon>
        <taxon>Endopterygota</taxon>
        <taxon>Hymenoptera</taxon>
        <taxon>Apocrita</taxon>
        <taxon>Aculeata</taxon>
        <taxon>Formicoidea</taxon>
        <taxon>Formicidae</taxon>
        <taxon>Myrmicinae</taxon>
        <taxon>Atta</taxon>
    </lineage>
</organism>
<reference evidence="1 2" key="1">
    <citation type="submission" date="2015-09" db="EMBL/GenBank/DDBJ databases">
        <title>Atta colombica WGS genome.</title>
        <authorList>
            <person name="Nygaard S."/>
            <person name="Hu H."/>
            <person name="Boomsma J."/>
            <person name="Zhang G."/>
        </authorList>
    </citation>
    <scope>NUCLEOTIDE SEQUENCE [LARGE SCALE GENOMIC DNA]</scope>
    <source>
        <strain evidence="1">Treedump-2</strain>
        <tissue evidence="1">Whole body</tissue>
    </source>
</reference>
<gene>
    <name evidence="1" type="ORF">ALC53_00007</name>
</gene>
<name>A0A151K1C6_9HYME</name>
<comment type="caution">
    <text evidence="1">The sequence shown here is derived from an EMBL/GenBank/DDBJ whole genome shotgun (WGS) entry which is preliminary data.</text>
</comment>
<sequence>KNFAKRFSDTVLLTESNINLHERNNIIKYNSLCLKHFFIEYYCNEYNK</sequence>
<accession>A0A151K1C6</accession>
<evidence type="ECO:0000313" key="2">
    <source>
        <dbReference type="Proteomes" id="UP000078540"/>
    </source>
</evidence>
<keyword evidence="2" id="KW-1185">Reference proteome</keyword>
<dbReference type="EMBL" id="LKEW01000867">
    <property type="protein sequence ID" value="KYN45449.1"/>
    <property type="molecule type" value="Genomic_DNA"/>
</dbReference>
<proteinExistence type="predicted"/>
<dbReference type="Proteomes" id="UP000078540">
    <property type="component" value="Unassembled WGS sequence"/>
</dbReference>
<protein>
    <submittedName>
        <fullName evidence="1">Uncharacterized protein</fullName>
    </submittedName>
</protein>
<dbReference type="AlphaFoldDB" id="A0A151K1C6"/>
<evidence type="ECO:0000313" key="1">
    <source>
        <dbReference type="EMBL" id="KYN45449.1"/>
    </source>
</evidence>
<feature type="non-terminal residue" evidence="1">
    <location>
        <position position="1"/>
    </location>
</feature>